<dbReference type="Pfam" id="PF03412">
    <property type="entry name" value="Peptidase_C39"/>
    <property type="match status" value="1"/>
</dbReference>
<keyword evidence="4" id="KW-0645">Protease</keyword>
<dbReference type="CDD" id="cd02418">
    <property type="entry name" value="Peptidase_C39B"/>
    <property type="match status" value="1"/>
</dbReference>
<dbReference type="InterPro" id="IPR005897">
    <property type="entry name" value="Pept_C39_ABC_bacteriocin"/>
</dbReference>
<dbReference type="SUPFAM" id="SSF90123">
    <property type="entry name" value="ABC transporter transmembrane region"/>
    <property type="match status" value="1"/>
</dbReference>
<dbReference type="SMART" id="SM00382">
    <property type="entry name" value="AAA"/>
    <property type="match status" value="1"/>
</dbReference>
<keyword evidence="5 15" id="KW-0812">Transmembrane</keyword>
<keyword evidence="11" id="KW-1278">Translocase</keyword>
<keyword evidence="8" id="KW-0788">Thiol protease</keyword>
<keyword evidence="3" id="KW-1003">Cell membrane</keyword>
<dbReference type="NCBIfam" id="TIGR01193">
    <property type="entry name" value="bacteriocin_ABC"/>
    <property type="match status" value="1"/>
</dbReference>
<dbReference type="Gene3D" id="3.40.50.300">
    <property type="entry name" value="P-loop containing nucleotide triphosphate hydrolases"/>
    <property type="match status" value="1"/>
</dbReference>
<evidence type="ECO:0000256" key="12">
    <source>
        <dbReference type="ARBA" id="ARBA00022989"/>
    </source>
</evidence>
<evidence type="ECO:0000259" key="17">
    <source>
        <dbReference type="PROSITE" id="PS50929"/>
    </source>
</evidence>
<keyword evidence="7" id="KW-0378">Hydrolase</keyword>
<evidence type="ECO:0000259" key="16">
    <source>
        <dbReference type="PROSITE" id="PS50893"/>
    </source>
</evidence>
<evidence type="ECO:0000256" key="3">
    <source>
        <dbReference type="ARBA" id="ARBA00022475"/>
    </source>
</evidence>
<dbReference type="CDD" id="cd18570">
    <property type="entry name" value="ABC_6TM_PCAT1_LagD_like"/>
    <property type="match status" value="1"/>
</dbReference>
<evidence type="ECO:0000313" key="19">
    <source>
        <dbReference type="EMBL" id="MBA0972529.1"/>
    </source>
</evidence>
<protein>
    <submittedName>
        <fullName evidence="19">Peptide cleavage/export ABC transporter</fullName>
    </submittedName>
</protein>
<comment type="caution">
    <text evidence="19">The sequence shown here is derived from an EMBL/GenBank/DDBJ whole genome shotgun (WGS) entry which is preliminary data.</text>
</comment>
<dbReference type="InterPro" id="IPR039421">
    <property type="entry name" value="Type_1_exporter"/>
</dbReference>
<keyword evidence="13 15" id="KW-0472">Membrane</keyword>
<evidence type="ECO:0000256" key="7">
    <source>
        <dbReference type="ARBA" id="ARBA00022801"/>
    </source>
</evidence>
<dbReference type="PANTHER" id="PTHR24221">
    <property type="entry name" value="ATP-BINDING CASSETTE SUB-FAMILY B"/>
    <property type="match status" value="1"/>
</dbReference>
<feature type="domain" description="ABC transporter" evidence="16">
    <location>
        <begin position="482"/>
        <end position="714"/>
    </location>
</feature>
<evidence type="ECO:0000313" key="20">
    <source>
        <dbReference type="Proteomes" id="UP000571857"/>
    </source>
</evidence>
<evidence type="ECO:0000256" key="10">
    <source>
        <dbReference type="ARBA" id="ARBA00022927"/>
    </source>
</evidence>
<reference evidence="19 20" key="1">
    <citation type="submission" date="2020-06" db="EMBL/GenBank/DDBJ databases">
        <title>Crossreactivity between MHC class I-restricted antigens from cancer cells and an enterococcal bacteriophage.</title>
        <authorList>
            <person name="Fluckiger A."/>
            <person name="Daillere R."/>
            <person name="Sassi M."/>
            <person name="Cattoir V."/>
            <person name="Kroemer G."/>
            <person name="Zitvogel L."/>
        </authorList>
    </citation>
    <scope>NUCLEOTIDE SEQUENCE [LARGE SCALE GENOMIC DNA]</scope>
    <source>
        <strain evidence="19 20">EG4</strain>
    </source>
</reference>
<evidence type="ECO:0000256" key="8">
    <source>
        <dbReference type="ARBA" id="ARBA00022807"/>
    </source>
</evidence>
<dbReference type="PROSITE" id="PS50893">
    <property type="entry name" value="ABC_TRANSPORTER_2"/>
    <property type="match status" value="1"/>
</dbReference>
<proteinExistence type="predicted"/>
<evidence type="ECO:0000256" key="6">
    <source>
        <dbReference type="ARBA" id="ARBA00022741"/>
    </source>
</evidence>
<evidence type="ECO:0000256" key="13">
    <source>
        <dbReference type="ARBA" id="ARBA00023136"/>
    </source>
</evidence>
<feature type="transmembrane region" description="Helical" evidence="15">
    <location>
        <begin position="272"/>
        <end position="295"/>
    </location>
</feature>
<evidence type="ECO:0000256" key="4">
    <source>
        <dbReference type="ARBA" id="ARBA00022670"/>
    </source>
</evidence>
<evidence type="ECO:0000259" key="18">
    <source>
        <dbReference type="PROSITE" id="PS50990"/>
    </source>
</evidence>
<gene>
    <name evidence="19" type="ORF">HWH42_08015</name>
</gene>
<dbReference type="GO" id="GO:0015031">
    <property type="term" value="P:protein transport"/>
    <property type="evidence" value="ECO:0007669"/>
    <property type="project" value="UniProtKB-KW"/>
</dbReference>
<feature type="transmembrane region" description="Helical" evidence="15">
    <location>
        <begin position="301"/>
        <end position="320"/>
    </location>
</feature>
<dbReference type="PROSITE" id="PS00211">
    <property type="entry name" value="ABC_TRANSPORTER_1"/>
    <property type="match status" value="1"/>
</dbReference>
<keyword evidence="6" id="KW-0547">Nucleotide-binding</keyword>
<evidence type="ECO:0000256" key="5">
    <source>
        <dbReference type="ARBA" id="ARBA00022692"/>
    </source>
</evidence>
<feature type="domain" description="Peptidase C39" evidence="18">
    <location>
        <begin position="6"/>
        <end position="132"/>
    </location>
</feature>
<dbReference type="SUPFAM" id="SSF52540">
    <property type="entry name" value="P-loop containing nucleoside triphosphate hydrolases"/>
    <property type="match status" value="1"/>
</dbReference>
<dbReference type="InterPro" id="IPR036640">
    <property type="entry name" value="ABC1_TM_sf"/>
</dbReference>
<accession>A0ABD4HN48</accession>
<dbReference type="GO" id="GO:0008234">
    <property type="term" value="F:cysteine-type peptidase activity"/>
    <property type="evidence" value="ECO:0007669"/>
    <property type="project" value="UniProtKB-KW"/>
</dbReference>
<evidence type="ECO:0000256" key="9">
    <source>
        <dbReference type="ARBA" id="ARBA00022840"/>
    </source>
</evidence>
<organism evidence="19 20">
    <name type="scientific">Enterococcus gallinarum</name>
    <dbReference type="NCBI Taxonomy" id="1353"/>
    <lineage>
        <taxon>Bacteria</taxon>
        <taxon>Bacillati</taxon>
        <taxon>Bacillota</taxon>
        <taxon>Bacilli</taxon>
        <taxon>Lactobacillales</taxon>
        <taxon>Enterococcaceae</taxon>
        <taxon>Enterococcus</taxon>
    </lineage>
</organism>
<dbReference type="AlphaFoldDB" id="A0ABD4HN48"/>
<evidence type="ECO:0000256" key="14">
    <source>
        <dbReference type="ARBA" id="ARBA00043264"/>
    </source>
</evidence>
<dbReference type="InterPro" id="IPR005074">
    <property type="entry name" value="Peptidase_C39"/>
</dbReference>
<feature type="domain" description="ABC transmembrane type-1" evidence="17">
    <location>
        <begin position="165"/>
        <end position="444"/>
    </location>
</feature>
<dbReference type="PROSITE" id="PS50929">
    <property type="entry name" value="ABC_TM1F"/>
    <property type="match status" value="1"/>
</dbReference>
<keyword evidence="10" id="KW-0653">Protein transport</keyword>
<dbReference type="InterPro" id="IPR003593">
    <property type="entry name" value="AAA+_ATPase"/>
</dbReference>
<dbReference type="PANTHER" id="PTHR24221:SF654">
    <property type="entry name" value="ATP-BINDING CASSETTE SUB-FAMILY B MEMBER 6"/>
    <property type="match status" value="1"/>
</dbReference>
<comment type="subcellular location">
    <subcellularLocation>
        <location evidence="1">Cell membrane</location>
        <topology evidence="1">Multi-pass membrane protein</topology>
    </subcellularLocation>
</comment>
<dbReference type="Gene3D" id="3.90.70.10">
    <property type="entry name" value="Cysteine proteinases"/>
    <property type="match status" value="1"/>
</dbReference>
<dbReference type="InterPro" id="IPR003439">
    <property type="entry name" value="ABC_transporter-like_ATP-bd"/>
</dbReference>
<feature type="transmembrane region" description="Helical" evidence="15">
    <location>
        <begin position="160"/>
        <end position="183"/>
    </location>
</feature>
<dbReference type="GO" id="GO:0005524">
    <property type="term" value="F:ATP binding"/>
    <property type="evidence" value="ECO:0007669"/>
    <property type="project" value="UniProtKB-KW"/>
</dbReference>
<keyword evidence="12 15" id="KW-1133">Transmembrane helix</keyword>
<dbReference type="Pfam" id="PF00664">
    <property type="entry name" value="ABC_membrane"/>
    <property type="match status" value="1"/>
</dbReference>
<dbReference type="InterPro" id="IPR027417">
    <property type="entry name" value="P-loop_NTPase"/>
</dbReference>
<evidence type="ECO:0000256" key="2">
    <source>
        <dbReference type="ARBA" id="ARBA00022448"/>
    </source>
</evidence>
<evidence type="ECO:0000256" key="15">
    <source>
        <dbReference type="SAM" id="Phobius"/>
    </source>
</evidence>
<dbReference type="InterPro" id="IPR011527">
    <property type="entry name" value="ABC1_TM_dom"/>
</dbReference>
<dbReference type="GO" id="GO:0043213">
    <property type="term" value="P:bacteriocin transport"/>
    <property type="evidence" value="ECO:0007669"/>
    <property type="project" value="UniProtKB-KW"/>
</dbReference>
<feature type="transmembrane region" description="Helical" evidence="15">
    <location>
        <begin position="203"/>
        <end position="228"/>
    </location>
</feature>
<name>A0ABD4HN48_ENTGA</name>
<dbReference type="PROSITE" id="PS50990">
    <property type="entry name" value="PEPTIDASE_C39"/>
    <property type="match status" value="1"/>
</dbReference>
<dbReference type="RefSeq" id="WP_176339128.1">
    <property type="nucleotide sequence ID" value="NZ_CAKOCH010000015.1"/>
</dbReference>
<dbReference type="Gene3D" id="1.20.1560.10">
    <property type="entry name" value="ABC transporter type 1, transmembrane domain"/>
    <property type="match status" value="1"/>
</dbReference>
<dbReference type="GO" id="GO:0005886">
    <property type="term" value="C:plasma membrane"/>
    <property type="evidence" value="ECO:0007669"/>
    <property type="project" value="UniProtKB-SubCell"/>
</dbReference>
<dbReference type="Pfam" id="PF00005">
    <property type="entry name" value="ABC_tran"/>
    <property type="match status" value="1"/>
</dbReference>
<dbReference type="EMBL" id="JABXJK010000039">
    <property type="protein sequence ID" value="MBA0972529.1"/>
    <property type="molecule type" value="Genomic_DNA"/>
</dbReference>
<evidence type="ECO:0000256" key="1">
    <source>
        <dbReference type="ARBA" id="ARBA00004651"/>
    </source>
</evidence>
<dbReference type="GO" id="GO:0006508">
    <property type="term" value="P:proteolysis"/>
    <property type="evidence" value="ECO:0007669"/>
    <property type="project" value="UniProtKB-KW"/>
</dbReference>
<evidence type="ECO:0000256" key="11">
    <source>
        <dbReference type="ARBA" id="ARBA00022967"/>
    </source>
</evidence>
<sequence length="714" mass="81854">MKIFLQENQKDCGVACLRMIFSHYHSIIPAHKIEEAAGTDFLGTSARGIKQCAEKYNFICDVVRSNNISIFEENDFPFPVIAHINSKNGYPHYIVIHKIRKKHLYIIDPAVGKQKIDVLDFEKMWTGILFCISPNEVYFPKKERMENLFSFVPDLLKQKVVILSIVVSSFILFILGVFTSYYFQLLLDSIVPSKNFTGLKVLSIALLNAYFFQGVLFYVKGLLTIFLGQRLGEILILRYIKHILSLPVNFFENKNVGDIVSRFLDSSKIVDAVANVTLTIFIEGILIIAVSVSLILYNKTLFIIILLSVPLYIFVIFFSMKKYEIASKKEFEMEARINSEIIEMIKGIETVKAYGVENLIYKRIKDKYTKFLKLSFRTSKIDYFLFSSKQVIQLVTSGTILWIGTYHVIDGDITVGQLIMYNSLLMFIAEPIQSVINLQSKIQKAQVANNRLNEFLYLKPEYLEERTDTSIHPIVYNKNFRIQLSSVFFSYSNNTKILENISSLIGFGEKIAIIGKSGSGKSTLAKLLVRFYDPTQGRILIDGKDISNIDRREIRNIITYVPQDSFFFRGTIKDNLILGLSEIPDENYIEKICKIVNIHGFISKQPLKYKTMLEEDASNLSGGQRQRLAIARALLRGTNILILDEATSNMDIFLQNNVVSNLLKMKNRIVIFITHSLSIAKRCDKILIIDNGEIIKQGKHEELLKTEVYRSYFE</sequence>
<keyword evidence="9" id="KW-0067">ATP-binding</keyword>
<keyword evidence="2" id="KW-0813">Transport</keyword>
<dbReference type="FunFam" id="3.40.50.300:FF:000299">
    <property type="entry name" value="ABC transporter ATP-binding protein/permease"/>
    <property type="match status" value="1"/>
</dbReference>
<dbReference type="InterPro" id="IPR017871">
    <property type="entry name" value="ABC_transporter-like_CS"/>
</dbReference>
<keyword evidence="14" id="KW-0080">Bacteriocin transport</keyword>
<dbReference type="Proteomes" id="UP000571857">
    <property type="component" value="Unassembled WGS sequence"/>
</dbReference>